<sequence>MTHNPDLPLNTVASWTPHSWCAALIRVTAPAPGRQDAPMDGQLSYWIGFLWHPSTPRLPFAWPDKYFLTRTPMAYLAGELGPAPVYLLKDDEYEGAPLLSIPLIRANLPPWLHRAIESRRHQLRRAHRNRIWELYDESPGNAFMADVRRWVAEALETRAGDLDFSDPALE</sequence>
<dbReference type="EMBL" id="FXAM01000002">
    <property type="protein sequence ID" value="SMF97419.1"/>
    <property type="molecule type" value="Genomic_DNA"/>
</dbReference>
<reference evidence="1 2" key="1">
    <citation type="submission" date="2016-12" db="EMBL/GenBank/DDBJ databases">
        <authorList>
            <person name="Song W.-J."/>
            <person name="Kurnit D.M."/>
        </authorList>
    </citation>
    <scope>NUCLEOTIDE SEQUENCE [LARGE SCALE GENOMIC DNA]</scope>
    <source>
        <strain evidence="1 2">175</strain>
    </source>
</reference>
<organism evidence="1 2">
    <name type="scientific">Methylomagnum ishizawai</name>
    <dbReference type="NCBI Taxonomy" id="1760988"/>
    <lineage>
        <taxon>Bacteria</taxon>
        <taxon>Pseudomonadati</taxon>
        <taxon>Pseudomonadota</taxon>
        <taxon>Gammaproteobacteria</taxon>
        <taxon>Methylococcales</taxon>
        <taxon>Methylococcaceae</taxon>
        <taxon>Methylomagnum</taxon>
    </lineage>
</organism>
<dbReference type="OrthoDB" id="7059192at2"/>
<gene>
    <name evidence="1" type="ORF">SAMN02949497_0448</name>
</gene>
<proteinExistence type="predicted"/>
<name>A0A1Y6D396_9GAMM</name>
<evidence type="ECO:0000313" key="1">
    <source>
        <dbReference type="EMBL" id="SMF97419.1"/>
    </source>
</evidence>
<keyword evidence="2" id="KW-1185">Reference proteome</keyword>
<protein>
    <submittedName>
        <fullName evidence="1">Uncharacterized protein</fullName>
    </submittedName>
</protein>
<accession>A0A1Y6D396</accession>
<evidence type="ECO:0000313" key="2">
    <source>
        <dbReference type="Proteomes" id="UP000192923"/>
    </source>
</evidence>
<dbReference type="Proteomes" id="UP000192923">
    <property type="component" value="Unassembled WGS sequence"/>
</dbReference>
<dbReference type="AlphaFoldDB" id="A0A1Y6D396"/>
<dbReference type="RefSeq" id="WP_085216455.1">
    <property type="nucleotide sequence ID" value="NZ_FXAM01000002.1"/>
</dbReference>